<dbReference type="GO" id="GO:0004519">
    <property type="term" value="F:endonuclease activity"/>
    <property type="evidence" value="ECO:0007669"/>
    <property type="project" value="TreeGrafter"/>
</dbReference>
<protein>
    <recommendedName>
        <fullName evidence="2">Smr domain-containing protein</fullName>
    </recommendedName>
</protein>
<dbReference type="PANTHER" id="PTHR46535">
    <property type="entry name" value="NEDD4-BINDING PROTEIN 2"/>
    <property type="match status" value="1"/>
</dbReference>
<dbReference type="OrthoDB" id="443981at2759"/>
<feature type="compositionally biased region" description="Polar residues" evidence="1">
    <location>
        <begin position="90"/>
        <end position="107"/>
    </location>
</feature>
<feature type="domain" description="Smr" evidence="2">
    <location>
        <begin position="440"/>
        <end position="527"/>
    </location>
</feature>
<dbReference type="InterPro" id="IPR058864">
    <property type="entry name" value="UBA_10"/>
</dbReference>
<proteinExistence type="predicted"/>
<feature type="region of interest" description="Disordered" evidence="1">
    <location>
        <begin position="342"/>
        <end position="370"/>
    </location>
</feature>
<keyword evidence="4" id="KW-1185">Reference proteome</keyword>
<dbReference type="SUPFAM" id="SSF160443">
    <property type="entry name" value="SMR domain-like"/>
    <property type="match status" value="1"/>
</dbReference>
<feature type="region of interest" description="Disordered" evidence="1">
    <location>
        <begin position="54"/>
        <end position="112"/>
    </location>
</feature>
<feature type="region of interest" description="Disordered" evidence="1">
    <location>
        <begin position="171"/>
        <end position="227"/>
    </location>
</feature>
<dbReference type="SMART" id="SM01162">
    <property type="entry name" value="DUF1771"/>
    <property type="match status" value="1"/>
</dbReference>
<sequence length="530" mass="55975">MGDQLSQLEAEYCPPLDASVLLAIISDYDLSNTESLSEARGILDSIKIDAEAEQAASDFTDSGTAEHSPSGHAPTSSSHLASESEETDGANLSNGLSKQRATSSSPHANDHVDDAALSENLDVDTKVELLQSLVPSVSNFSVKYTLKKCDSNLHRALDELLNISSFENADDHEGAVPSKGIDAFTEDRAAKRGRKKKRKGANQKLLYEDRRSNSLPSSSGDPQPAATVWKSAERDVQFLVIHTKLSDKTVKTAYNLSGASVPKTISHLLDDMASSAAKVTSSNTTVQANAVELGRDFPSVSPAHLTALIQLTHPSTSSAHALARALATPTVTTSSGPIIPQYKSLSLSDDESSSISSPSPSLLRNDPTSSQALALSHREAHRLLTTQAAAAYRRSRSNHLYGGAAAYYADRAREQASTASAYNSAAADAQVAAQSSADRLDLHGTFVADAVRIAKRETAAWWAGLGEARINGRVGAVERDRGFRIVVGRGTHSEGGKSRIGPAVVKALSGEGWKVEGGIGVVTVRGKGRG</sequence>
<feature type="compositionally biased region" description="Low complexity" evidence="1">
    <location>
        <begin position="353"/>
        <end position="363"/>
    </location>
</feature>
<evidence type="ECO:0000259" key="2">
    <source>
        <dbReference type="PROSITE" id="PS50828"/>
    </source>
</evidence>
<name>A0A2P7YDV9_9PEZI</name>
<dbReference type="InterPro" id="IPR036063">
    <property type="entry name" value="Smr_dom_sf"/>
</dbReference>
<feature type="compositionally biased region" description="Polar residues" evidence="1">
    <location>
        <begin position="57"/>
        <end position="81"/>
    </location>
</feature>
<dbReference type="AlphaFoldDB" id="A0A2P7YDV9"/>
<dbReference type="Gene3D" id="3.30.1370.110">
    <property type="match status" value="1"/>
</dbReference>
<dbReference type="PROSITE" id="PS50828">
    <property type="entry name" value="SMR"/>
    <property type="match status" value="1"/>
</dbReference>
<dbReference type="Proteomes" id="UP000243723">
    <property type="component" value="Unassembled WGS sequence"/>
</dbReference>
<dbReference type="InterPro" id="IPR013899">
    <property type="entry name" value="DUF1771"/>
</dbReference>
<dbReference type="CDD" id="cd14279">
    <property type="entry name" value="CUE"/>
    <property type="match status" value="1"/>
</dbReference>
<feature type="compositionally biased region" description="Basic residues" evidence="1">
    <location>
        <begin position="191"/>
        <end position="201"/>
    </location>
</feature>
<organism evidence="3 4">
    <name type="scientific">Elsinoe australis</name>
    <dbReference type="NCBI Taxonomy" id="40998"/>
    <lineage>
        <taxon>Eukaryota</taxon>
        <taxon>Fungi</taxon>
        <taxon>Dikarya</taxon>
        <taxon>Ascomycota</taxon>
        <taxon>Pezizomycotina</taxon>
        <taxon>Dothideomycetes</taxon>
        <taxon>Dothideomycetidae</taxon>
        <taxon>Myriangiales</taxon>
        <taxon>Elsinoaceae</taxon>
        <taxon>Elsinoe</taxon>
    </lineage>
</organism>
<dbReference type="EMBL" id="NHZQ01000447">
    <property type="protein sequence ID" value="PSK34153.1"/>
    <property type="molecule type" value="Genomic_DNA"/>
</dbReference>
<accession>A0A2P7YDV9</accession>
<comment type="caution">
    <text evidence="3">The sequence shown here is derived from an EMBL/GenBank/DDBJ whole genome shotgun (WGS) entry which is preliminary data.</text>
</comment>
<dbReference type="SMART" id="SM00463">
    <property type="entry name" value="SMR"/>
    <property type="match status" value="1"/>
</dbReference>
<reference evidence="3 4" key="1">
    <citation type="submission" date="2017-05" db="EMBL/GenBank/DDBJ databases">
        <title>Draft genome sequence of Elsinoe australis.</title>
        <authorList>
            <person name="Cheng Q."/>
        </authorList>
    </citation>
    <scope>NUCLEOTIDE SEQUENCE [LARGE SCALE GENOMIC DNA]</scope>
    <source>
        <strain evidence="3 4">NL1</strain>
    </source>
</reference>
<dbReference type="GO" id="GO:0005634">
    <property type="term" value="C:nucleus"/>
    <property type="evidence" value="ECO:0007669"/>
    <property type="project" value="TreeGrafter"/>
</dbReference>
<dbReference type="STRING" id="40998.A0A2P7YDV9"/>
<gene>
    <name evidence="3" type="ORF">B9Z65_8479</name>
</gene>
<dbReference type="InterPro" id="IPR052772">
    <property type="entry name" value="Endo/PolyKinase_Domain-Protein"/>
</dbReference>
<evidence type="ECO:0000313" key="3">
    <source>
        <dbReference type="EMBL" id="PSK34153.1"/>
    </source>
</evidence>
<evidence type="ECO:0000313" key="4">
    <source>
        <dbReference type="Proteomes" id="UP000243723"/>
    </source>
</evidence>
<evidence type="ECO:0000256" key="1">
    <source>
        <dbReference type="SAM" id="MobiDB-lite"/>
    </source>
</evidence>
<dbReference type="InterPro" id="IPR002625">
    <property type="entry name" value="Smr_dom"/>
</dbReference>
<dbReference type="PANTHER" id="PTHR46535:SF1">
    <property type="entry name" value="NEDD4-BINDING PROTEIN 2"/>
    <property type="match status" value="1"/>
</dbReference>
<dbReference type="Pfam" id="PF26286">
    <property type="entry name" value="UBA_10"/>
    <property type="match status" value="1"/>
</dbReference>